<dbReference type="Proteomes" id="UP000483820">
    <property type="component" value="Chromosome III"/>
</dbReference>
<evidence type="ECO:0000313" key="3">
    <source>
        <dbReference type="Proteomes" id="UP000483820"/>
    </source>
</evidence>
<dbReference type="KEGG" id="crq:GCK72_008260"/>
<gene>
    <name evidence="2" type="ORF">GCK72_008260</name>
</gene>
<reference evidence="2 3" key="1">
    <citation type="submission" date="2019-12" db="EMBL/GenBank/DDBJ databases">
        <title>Chromosome-level assembly of the Caenorhabditis remanei genome.</title>
        <authorList>
            <person name="Teterina A.A."/>
            <person name="Willis J.H."/>
            <person name="Phillips P.C."/>
        </authorList>
    </citation>
    <scope>NUCLEOTIDE SEQUENCE [LARGE SCALE GENOMIC DNA]</scope>
    <source>
        <strain evidence="2 3">PX506</strain>
        <tissue evidence="2">Whole organism</tissue>
    </source>
</reference>
<accession>A0A6A5GZR1</accession>
<organism evidence="2 3">
    <name type="scientific">Caenorhabditis remanei</name>
    <name type="common">Caenorhabditis vulgaris</name>
    <dbReference type="NCBI Taxonomy" id="31234"/>
    <lineage>
        <taxon>Eukaryota</taxon>
        <taxon>Metazoa</taxon>
        <taxon>Ecdysozoa</taxon>
        <taxon>Nematoda</taxon>
        <taxon>Chromadorea</taxon>
        <taxon>Rhabditida</taxon>
        <taxon>Rhabditina</taxon>
        <taxon>Rhabditomorpha</taxon>
        <taxon>Rhabditoidea</taxon>
        <taxon>Rhabditidae</taxon>
        <taxon>Peloderinae</taxon>
        <taxon>Caenorhabditis</taxon>
    </lineage>
</organism>
<name>A0A6A5GZR1_CAERE</name>
<dbReference type="CTD" id="78774609"/>
<proteinExistence type="predicted"/>
<sequence>MDKRPRMLKSKPSSEPTNNNFVDSYYPNRPSAFESFSLYNIAINFRIRGPNSKSFLNDEPSDNTDIALPPHESQQDVLSPLFRHQVKSFKVDRFNVKLDLVKQHAARFYIPEHNDSDPRSSEGFYRRMCLLFVPWRSESEILSTYGLDTYFETFPTI</sequence>
<feature type="compositionally biased region" description="Polar residues" evidence="1">
    <location>
        <begin position="11"/>
        <end position="22"/>
    </location>
</feature>
<feature type="region of interest" description="Disordered" evidence="1">
    <location>
        <begin position="1"/>
        <end position="22"/>
    </location>
</feature>
<evidence type="ECO:0000256" key="1">
    <source>
        <dbReference type="SAM" id="MobiDB-lite"/>
    </source>
</evidence>
<evidence type="ECO:0000313" key="2">
    <source>
        <dbReference type="EMBL" id="KAF1760014.1"/>
    </source>
</evidence>
<dbReference type="RefSeq" id="XP_053586309.1">
    <property type="nucleotide sequence ID" value="XM_053726732.1"/>
</dbReference>
<comment type="caution">
    <text evidence="2">The sequence shown here is derived from an EMBL/GenBank/DDBJ whole genome shotgun (WGS) entry which is preliminary data.</text>
</comment>
<dbReference type="AlphaFoldDB" id="A0A6A5GZR1"/>
<dbReference type="EMBL" id="WUAV01000003">
    <property type="protein sequence ID" value="KAF1760014.1"/>
    <property type="molecule type" value="Genomic_DNA"/>
</dbReference>
<dbReference type="GeneID" id="78774609"/>
<protein>
    <submittedName>
        <fullName evidence="2">Uncharacterized protein</fullName>
    </submittedName>
</protein>